<dbReference type="Pfam" id="PF00078">
    <property type="entry name" value="RVT_1"/>
    <property type="match status" value="1"/>
</dbReference>
<keyword evidence="2" id="KW-0418">Kinase</keyword>
<evidence type="ECO:0000259" key="1">
    <source>
        <dbReference type="PROSITE" id="PS50878"/>
    </source>
</evidence>
<feature type="domain" description="Reverse transcriptase" evidence="1">
    <location>
        <begin position="1"/>
        <end position="108"/>
    </location>
</feature>
<dbReference type="InterPro" id="IPR052343">
    <property type="entry name" value="Retrotransposon-Effector_Assoc"/>
</dbReference>
<dbReference type="PANTHER" id="PTHR46890">
    <property type="entry name" value="NON-LTR RETROLELEMENT REVERSE TRANSCRIPTASE-LIKE PROTEIN-RELATED"/>
    <property type="match status" value="1"/>
</dbReference>
<dbReference type="PROSITE" id="PS50878">
    <property type="entry name" value="RT_POL"/>
    <property type="match status" value="1"/>
</dbReference>
<dbReference type="EMBL" id="ASHM01084563">
    <property type="protein sequence ID" value="PNX61152.1"/>
    <property type="molecule type" value="Genomic_DNA"/>
</dbReference>
<dbReference type="GO" id="GO:0016301">
    <property type="term" value="F:kinase activity"/>
    <property type="evidence" value="ECO:0007669"/>
    <property type="project" value="UniProtKB-KW"/>
</dbReference>
<name>A0A2K3K4G0_TRIPR</name>
<accession>A0A2K3K4G0</accession>
<reference evidence="2 3" key="2">
    <citation type="journal article" date="2017" name="Front. Plant Sci.">
        <title>Gene Classification and Mining of Molecular Markers Useful in Red Clover (Trifolium pratense) Breeding.</title>
        <authorList>
            <person name="Istvanek J."/>
            <person name="Dluhosova J."/>
            <person name="Dluhos P."/>
            <person name="Patkova L."/>
            <person name="Nedelnik J."/>
            <person name="Repkova J."/>
        </authorList>
    </citation>
    <scope>NUCLEOTIDE SEQUENCE [LARGE SCALE GENOMIC DNA]</scope>
    <source>
        <strain evidence="3">cv. Tatra</strain>
        <tissue evidence="2">Young leaves</tissue>
    </source>
</reference>
<gene>
    <name evidence="2" type="ORF">L195_g052307</name>
</gene>
<dbReference type="Proteomes" id="UP000236291">
    <property type="component" value="Unassembled WGS sequence"/>
</dbReference>
<organism evidence="2 3">
    <name type="scientific">Trifolium pratense</name>
    <name type="common">Red clover</name>
    <dbReference type="NCBI Taxonomy" id="57577"/>
    <lineage>
        <taxon>Eukaryota</taxon>
        <taxon>Viridiplantae</taxon>
        <taxon>Streptophyta</taxon>
        <taxon>Embryophyta</taxon>
        <taxon>Tracheophyta</taxon>
        <taxon>Spermatophyta</taxon>
        <taxon>Magnoliopsida</taxon>
        <taxon>eudicotyledons</taxon>
        <taxon>Gunneridae</taxon>
        <taxon>Pentapetalae</taxon>
        <taxon>rosids</taxon>
        <taxon>fabids</taxon>
        <taxon>Fabales</taxon>
        <taxon>Fabaceae</taxon>
        <taxon>Papilionoideae</taxon>
        <taxon>50 kb inversion clade</taxon>
        <taxon>NPAAA clade</taxon>
        <taxon>Hologalegina</taxon>
        <taxon>IRL clade</taxon>
        <taxon>Trifolieae</taxon>
        <taxon>Trifolium</taxon>
    </lineage>
</organism>
<dbReference type="InterPro" id="IPR043502">
    <property type="entry name" value="DNA/RNA_pol_sf"/>
</dbReference>
<feature type="non-terminal residue" evidence="2">
    <location>
        <position position="108"/>
    </location>
</feature>
<evidence type="ECO:0000313" key="3">
    <source>
        <dbReference type="Proteomes" id="UP000236291"/>
    </source>
</evidence>
<keyword evidence="2" id="KW-0675">Receptor</keyword>
<keyword evidence="2" id="KW-0808">Transferase</keyword>
<dbReference type="SUPFAM" id="SSF56672">
    <property type="entry name" value="DNA/RNA polymerases"/>
    <property type="match status" value="1"/>
</dbReference>
<evidence type="ECO:0000313" key="2">
    <source>
        <dbReference type="EMBL" id="PNX61152.1"/>
    </source>
</evidence>
<dbReference type="AlphaFoldDB" id="A0A2K3K4G0"/>
<dbReference type="STRING" id="57577.A0A2K3K4G0"/>
<sequence length="108" mass="12609">MFKVDFEKAYDSVDWKFLDFVMSKMGFPEKWRKWISECLTSASISVLVNGSPTKEFIMGRGLRQGDPLSHFLLLMRKAVELGRFDGFKFDRGDEQFTHLQYADDTLII</sequence>
<reference evidence="2 3" key="1">
    <citation type="journal article" date="2014" name="Am. J. Bot.">
        <title>Genome assembly and annotation for red clover (Trifolium pratense; Fabaceae).</title>
        <authorList>
            <person name="Istvanek J."/>
            <person name="Jaros M."/>
            <person name="Krenek A."/>
            <person name="Repkova J."/>
        </authorList>
    </citation>
    <scope>NUCLEOTIDE SEQUENCE [LARGE SCALE GENOMIC DNA]</scope>
    <source>
        <strain evidence="3">cv. Tatra</strain>
        <tissue evidence="2">Young leaves</tissue>
    </source>
</reference>
<dbReference type="PANTHER" id="PTHR46890:SF48">
    <property type="entry name" value="RNA-DIRECTED DNA POLYMERASE"/>
    <property type="match status" value="1"/>
</dbReference>
<protein>
    <submittedName>
        <fullName evidence="2">Receptor-like kinase</fullName>
    </submittedName>
</protein>
<proteinExistence type="predicted"/>
<dbReference type="InterPro" id="IPR000477">
    <property type="entry name" value="RT_dom"/>
</dbReference>
<comment type="caution">
    <text evidence="2">The sequence shown here is derived from an EMBL/GenBank/DDBJ whole genome shotgun (WGS) entry which is preliminary data.</text>
</comment>